<gene>
    <name evidence="1" type="ORF">ALC53_05717</name>
</gene>
<keyword evidence="2" id="KW-1185">Reference proteome</keyword>
<protein>
    <submittedName>
        <fullName evidence="1">Uncharacterized protein</fullName>
    </submittedName>
</protein>
<dbReference type="AlphaFoldDB" id="A0A195BI22"/>
<evidence type="ECO:0000313" key="1">
    <source>
        <dbReference type="EMBL" id="KYM83857.1"/>
    </source>
</evidence>
<dbReference type="Proteomes" id="UP000078540">
    <property type="component" value="Unassembled WGS sequence"/>
</dbReference>
<name>A0A195BI22_9HYME</name>
<reference evidence="1 2" key="1">
    <citation type="submission" date="2015-09" db="EMBL/GenBank/DDBJ databases">
        <title>Atta colombica WGS genome.</title>
        <authorList>
            <person name="Nygaard S."/>
            <person name="Hu H."/>
            <person name="Boomsma J."/>
            <person name="Zhang G."/>
        </authorList>
    </citation>
    <scope>NUCLEOTIDE SEQUENCE [LARGE SCALE GENOMIC DNA]</scope>
    <source>
        <strain evidence="1">Treedump-2</strain>
        <tissue evidence="1">Whole body</tissue>
    </source>
</reference>
<accession>A0A195BI22</accession>
<proteinExistence type="predicted"/>
<organism evidence="1 2">
    <name type="scientific">Atta colombica</name>
    <dbReference type="NCBI Taxonomy" id="520822"/>
    <lineage>
        <taxon>Eukaryota</taxon>
        <taxon>Metazoa</taxon>
        <taxon>Ecdysozoa</taxon>
        <taxon>Arthropoda</taxon>
        <taxon>Hexapoda</taxon>
        <taxon>Insecta</taxon>
        <taxon>Pterygota</taxon>
        <taxon>Neoptera</taxon>
        <taxon>Endopterygota</taxon>
        <taxon>Hymenoptera</taxon>
        <taxon>Apocrita</taxon>
        <taxon>Aculeata</taxon>
        <taxon>Formicoidea</taxon>
        <taxon>Formicidae</taxon>
        <taxon>Myrmicinae</taxon>
        <taxon>Atta</taxon>
    </lineage>
</organism>
<sequence>MREEIGRTPLALSQTVATEPETNLDQESRERMERRRIEPLCLLFIPRECPFFLLFSYSSLPPRFVAPIINISPSSCLTARSFAHRCRRCFFLVLFFFFLAHHPRPAHPVTYTVPIINSTFVGRFSLYFHHIVIPSASPCELLHINLPFYHKHLDCIKLSDNFLNS</sequence>
<evidence type="ECO:0000313" key="2">
    <source>
        <dbReference type="Proteomes" id="UP000078540"/>
    </source>
</evidence>
<dbReference type="EMBL" id="KQ976476">
    <property type="protein sequence ID" value="KYM83857.1"/>
    <property type="molecule type" value="Genomic_DNA"/>
</dbReference>